<comment type="similarity">
    <text evidence="9 11">Belongs to the peptidase S1 family. CLIP subfamily.</text>
</comment>
<keyword evidence="3 11" id="KW-0732">Signal</keyword>
<evidence type="ECO:0000256" key="2">
    <source>
        <dbReference type="ARBA" id="ARBA00022723"/>
    </source>
</evidence>
<evidence type="ECO:0000256" key="9">
    <source>
        <dbReference type="ARBA" id="ARBA00024195"/>
    </source>
</evidence>
<dbReference type="InterPro" id="IPR022700">
    <property type="entry name" value="CLIP"/>
</dbReference>
<dbReference type="InterPro" id="IPR033116">
    <property type="entry name" value="TRYPSIN_SER"/>
</dbReference>
<keyword evidence="8" id="KW-0325">Glycoprotein</keyword>
<evidence type="ECO:0000256" key="1">
    <source>
        <dbReference type="ARBA" id="ARBA00022670"/>
    </source>
</evidence>
<dbReference type="Pfam" id="PF12032">
    <property type="entry name" value="CLIP"/>
    <property type="match status" value="1"/>
</dbReference>
<feature type="domain" description="Peptidase S1" evidence="12">
    <location>
        <begin position="101"/>
        <end position="359"/>
    </location>
</feature>
<proteinExistence type="inferred from homology"/>
<dbReference type="FunFam" id="2.40.10.10:FF:000028">
    <property type="entry name" value="Serine protease easter"/>
    <property type="match status" value="1"/>
</dbReference>
<dbReference type="PROSITE" id="PS00134">
    <property type="entry name" value="TRYPSIN_HIS"/>
    <property type="match status" value="1"/>
</dbReference>
<sequence length="360" mass="39640">MVYKTSLWTGVLWTFLVVTARMAESQGRHSCARSDCISLQRCPQLAELLRAPTRDNIKKLQDATCFVSGQDPRVCCPPEPPKPKVSLLPRRCGEGLAGNRILGGEETPLGAYPWMAVFGYKEIGFDNIEYLCAGSVINDRYILTAAHCVEPQVLAVKRLEVIGLGDWDLKTTVDCQVTESGHRLCSPPSQNFTYEEIIVHPQYNTRTTYSDDIALIRLSRKVDLSGFWVHPVCLPPQNLNVRQVMHVPEAIVAGWGATENGTVSDRLLHVVLPVVDNQQCNTTYKGRTIAEQICIGGVAGQDSCKGDSGGPLVIRGPDGPPYLQIGIVSYGPTNCGLKSVPGVYTDISKYRDWIEENLRP</sequence>
<evidence type="ECO:0000256" key="6">
    <source>
        <dbReference type="ARBA" id="ARBA00022837"/>
    </source>
</evidence>
<dbReference type="InterPro" id="IPR051487">
    <property type="entry name" value="Ser/Thr_Proteases_Immune/Dev"/>
</dbReference>
<evidence type="ECO:0000256" key="3">
    <source>
        <dbReference type="ARBA" id="ARBA00022729"/>
    </source>
</evidence>
<keyword evidence="5 10" id="KW-0720">Serine protease</keyword>
<evidence type="ECO:0000256" key="7">
    <source>
        <dbReference type="ARBA" id="ARBA00023157"/>
    </source>
</evidence>
<dbReference type="SMART" id="SM00020">
    <property type="entry name" value="Tryp_SPc"/>
    <property type="match status" value="1"/>
</dbReference>
<dbReference type="GO" id="GO:0004252">
    <property type="term" value="F:serine-type endopeptidase activity"/>
    <property type="evidence" value="ECO:0007669"/>
    <property type="project" value="UniProtKB-UniRule"/>
</dbReference>
<evidence type="ECO:0000313" key="14">
    <source>
        <dbReference type="Proteomes" id="UP001381693"/>
    </source>
</evidence>
<comment type="subcellular location">
    <subcellularLocation>
        <location evidence="11">Secreted</location>
    </subcellularLocation>
</comment>
<accession>A0AAN8ZXS1</accession>
<dbReference type="Gene3D" id="2.40.10.10">
    <property type="entry name" value="Trypsin-like serine proteases"/>
    <property type="match status" value="2"/>
</dbReference>
<dbReference type="GO" id="GO:0046872">
    <property type="term" value="F:metal ion binding"/>
    <property type="evidence" value="ECO:0007669"/>
    <property type="project" value="UniProtKB-KW"/>
</dbReference>
<dbReference type="Proteomes" id="UP001381693">
    <property type="component" value="Unassembled WGS sequence"/>
</dbReference>
<dbReference type="PRINTS" id="PR00722">
    <property type="entry name" value="CHYMOTRYPSIN"/>
</dbReference>
<dbReference type="SMART" id="SM00680">
    <property type="entry name" value="CLIP"/>
    <property type="match status" value="1"/>
</dbReference>
<keyword evidence="2" id="KW-0479">Metal-binding</keyword>
<dbReference type="InterPro" id="IPR009003">
    <property type="entry name" value="Peptidase_S1_PA"/>
</dbReference>
<dbReference type="InterPro" id="IPR043504">
    <property type="entry name" value="Peptidase_S1_PA_chymotrypsin"/>
</dbReference>
<organism evidence="13 14">
    <name type="scientific">Halocaridina rubra</name>
    <name type="common">Hawaiian red shrimp</name>
    <dbReference type="NCBI Taxonomy" id="373956"/>
    <lineage>
        <taxon>Eukaryota</taxon>
        <taxon>Metazoa</taxon>
        <taxon>Ecdysozoa</taxon>
        <taxon>Arthropoda</taxon>
        <taxon>Crustacea</taxon>
        <taxon>Multicrustacea</taxon>
        <taxon>Malacostraca</taxon>
        <taxon>Eumalacostraca</taxon>
        <taxon>Eucarida</taxon>
        <taxon>Decapoda</taxon>
        <taxon>Pleocyemata</taxon>
        <taxon>Caridea</taxon>
        <taxon>Atyoidea</taxon>
        <taxon>Atyidae</taxon>
        <taxon>Halocaridina</taxon>
    </lineage>
</organism>
<dbReference type="InterPro" id="IPR018114">
    <property type="entry name" value="TRYPSIN_HIS"/>
</dbReference>
<dbReference type="PROSITE" id="PS00135">
    <property type="entry name" value="TRYPSIN_SER"/>
    <property type="match status" value="1"/>
</dbReference>
<dbReference type="AlphaFoldDB" id="A0AAN8ZXS1"/>
<dbReference type="EMBL" id="JAXCGZ010013452">
    <property type="protein sequence ID" value="KAK7072516.1"/>
    <property type="molecule type" value="Genomic_DNA"/>
</dbReference>
<dbReference type="GO" id="GO:0006508">
    <property type="term" value="P:proteolysis"/>
    <property type="evidence" value="ECO:0007669"/>
    <property type="project" value="UniProtKB-KW"/>
</dbReference>
<evidence type="ECO:0000259" key="12">
    <source>
        <dbReference type="PROSITE" id="PS50240"/>
    </source>
</evidence>
<comment type="caution">
    <text evidence="13">The sequence shown here is derived from an EMBL/GenBank/DDBJ whole genome shotgun (WGS) entry which is preliminary data.</text>
</comment>
<evidence type="ECO:0000256" key="10">
    <source>
        <dbReference type="RuleBase" id="RU363034"/>
    </source>
</evidence>
<dbReference type="FunFam" id="2.40.10.10:FF:000078">
    <property type="entry name" value="Serine protease H137"/>
    <property type="match status" value="1"/>
</dbReference>
<evidence type="ECO:0000256" key="8">
    <source>
        <dbReference type="ARBA" id="ARBA00023180"/>
    </source>
</evidence>
<keyword evidence="6" id="KW-0106">Calcium</keyword>
<dbReference type="Pfam" id="PF00089">
    <property type="entry name" value="Trypsin"/>
    <property type="match status" value="1"/>
</dbReference>
<feature type="signal peptide" evidence="11">
    <location>
        <begin position="1"/>
        <end position="25"/>
    </location>
</feature>
<gene>
    <name evidence="13" type="primary">CLIPB1</name>
    <name evidence="13" type="ORF">SK128_018822</name>
</gene>
<evidence type="ECO:0000313" key="13">
    <source>
        <dbReference type="EMBL" id="KAK7072516.1"/>
    </source>
</evidence>
<dbReference type="GO" id="GO:0051604">
    <property type="term" value="P:protein maturation"/>
    <property type="evidence" value="ECO:0007669"/>
    <property type="project" value="UniProtKB-ARBA"/>
</dbReference>
<keyword evidence="7" id="KW-1015">Disulfide bond</keyword>
<keyword evidence="14" id="KW-1185">Reference proteome</keyword>
<name>A0AAN8ZXS1_HALRR</name>
<evidence type="ECO:0000256" key="4">
    <source>
        <dbReference type="ARBA" id="ARBA00022801"/>
    </source>
</evidence>
<comment type="domain">
    <text evidence="11">The clip domain consists of 35-55 residues which are 'knitted' together usually by 3 conserved disulfide bonds forming a clip-like compact structure.</text>
</comment>
<dbReference type="Gene3D" id="3.30.1640.30">
    <property type="match status" value="1"/>
</dbReference>
<dbReference type="CDD" id="cd00190">
    <property type="entry name" value="Tryp_SPc"/>
    <property type="match status" value="1"/>
</dbReference>
<feature type="chain" id="PRO_5042670721" description="CLIP domain-containing serine protease" evidence="11">
    <location>
        <begin position="26"/>
        <end position="360"/>
    </location>
</feature>
<dbReference type="InterPro" id="IPR001314">
    <property type="entry name" value="Peptidase_S1A"/>
</dbReference>
<evidence type="ECO:0000256" key="5">
    <source>
        <dbReference type="ARBA" id="ARBA00022825"/>
    </source>
</evidence>
<keyword evidence="1 10" id="KW-0645">Protease</keyword>
<dbReference type="SUPFAM" id="SSF50494">
    <property type="entry name" value="Trypsin-like serine proteases"/>
    <property type="match status" value="1"/>
</dbReference>
<evidence type="ECO:0000256" key="11">
    <source>
        <dbReference type="RuleBase" id="RU366078"/>
    </source>
</evidence>
<dbReference type="InterPro" id="IPR038565">
    <property type="entry name" value="CLIP_sf"/>
</dbReference>
<dbReference type="EC" id="3.4.21.-" evidence="10"/>
<keyword evidence="11" id="KW-0964">Secreted</keyword>
<dbReference type="PROSITE" id="PS50240">
    <property type="entry name" value="TRYPSIN_DOM"/>
    <property type="match status" value="1"/>
</dbReference>
<protein>
    <recommendedName>
        <fullName evidence="11">CLIP domain-containing serine protease</fullName>
        <ecNumber evidence="10">3.4.21.-</ecNumber>
    </recommendedName>
</protein>
<dbReference type="GO" id="GO:0005576">
    <property type="term" value="C:extracellular region"/>
    <property type="evidence" value="ECO:0007669"/>
    <property type="project" value="UniProtKB-SubCell"/>
</dbReference>
<keyword evidence="4 10" id="KW-0378">Hydrolase</keyword>
<dbReference type="InterPro" id="IPR001254">
    <property type="entry name" value="Trypsin_dom"/>
</dbReference>
<reference evidence="13 14" key="1">
    <citation type="submission" date="2023-11" db="EMBL/GenBank/DDBJ databases">
        <title>Halocaridina rubra genome assembly.</title>
        <authorList>
            <person name="Smith C."/>
        </authorList>
    </citation>
    <scope>NUCLEOTIDE SEQUENCE [LARGE SCALE GENOMIC DNA]</scope>
    <source>
        <strain evidence="13">EP-1</strain>
        <tissue evidence="13">Whole</tissue>
    </source>
</reference>
<dbReference type="PANTHER" id="PTHR24256">
    <property type="entry name" value="TRYPTASE-RELATED"/>
    <property type="match status" value="1"/>
</dbReference>